<evidence type="ECO:0000313" key="2">
    <source>
        <dbReference type="EMBL" id="KEQ18006.1"/>
    </source>
</evidence>
<accession>A0A081NHT3</accession>
<evidence type="ECO:0000259" key="1">
    <source>
        <dbReference type="SMART" id="SM00563"/>
    </source>
</evidence>
<name>A0A081NHT3_9GAMM</name>
<dbReference type="eggNOG" id="COG2937">
    <property type="taxonomic scope" value="Bacteria"/>
</dbReference>
<dbReference type="STRING" id="1137799.GZ78_10430"/>
<dbReference type="OrthoDB" id="1078132at2"/>
<dbReference type="GO" id="GO:0042840">
    <property type="term" value="P:D-glucuronate catabolic process"/>
    <property type="evidence" value="ECO:0007669"/>
    <property type="project" value="TreeGrafter"/>
</dbReference>
<dbReference type="InterPro" id="IPR002123">
    <property type="entry name" value="Plipid/glycerol_acylTrfase"/>
</dbReference>
<comment type="caution">
    <text evidence="2">The sequence shown here is derived from an EMBL/GenBank/DDBJ whole genome shotgun (WGS) entry which is preliminary data.</text>
</comment>
<evidence type="ECO:0000313" key="3">
    <source>
        <dbReference type="Proteomes" id="UP000028073"/>
    </source>
</evidence>
<dbReference type="PANTHER" id="PTHR30068:SF3">
    <property type="entry name" value="PHOSPHOLIPID_GLYCEROL ACYLTRANSFERASE DOMAIN-CONTAINING PROTEIN"/>
    <property type="match status" value="1"/>
</dbReference>
<dbReference type="SMART" id="SM00563">
    <property type="entry name" value="PlsC"/>
    <property type="match status" value="1"/>
</dbReference>
<feature type="domain" description="Phospholipid/glycerol acyltransferase" evidence="1">
    <location>
        <begin position="102"/>
        <end position="239"/>
    </location>
</feature>
<dbReference type="AlphaFoldDB" id="A0A081NHT3"/>
<sequence>MERFEEIRPYHDHEVRPALNRLLQDRELIQALVRHQYPRVPDYLNGLAGWLTSMGLRYKLKGIHDIDGLQAVIEPFLTRVIEGSTSGMSFSGLDKLDKQQAHLFLSNHRDIVMDPAFVNLAIYKHGMQTVRIAIGDNLLQRPFVSDLMRLNKSFIVKRSVEGRREKLKSYQTLSAYIHHSIDTGHPVWIAQSEGRAKDGDDKTDSAIIKMFHMSRKAADTSFADSIRSMNLVPVSIAYEYDPCDMAKARELYETEKEGNYEKFEGEDLQSIVTGIEGFKGKVHVSFGTPLTDNYENANQVVDEVDRQIHQNYHLFASNLIAFDRLRSDFPEVTERSLEALFAQFCPEESLPHKLKEFNDRLSLCSQEHQPWFLKMYANPVINHFHRKQP</sequence>
<dbReference type="Proteomes" id="UP000028073">
    <property type="component" value="Unassembled WGS sequence"/>
</dbReference>
<proteinExistence type="predicted"/>
<dbReference type="GO" id="GO:0019698">
    <property type="term" value="P:D-galacturonate catabolic process"/>
    <property type="evidence" value="ECO:0007669"/>
    <property type="project" value="TreeGrafter"/>
</dbReference>
<keyword evidence="3" id="KW-1185">Reference proteome</keyword>
<dbReference type="GO" id="GO:0016746">
    <property type="term" value="F:acyltransferase activity"/>
    <property type="evidence" value="ECO:0007669"/>
    <property type="project" value="InterPro"/>
</dbReference>
<reference evidence="2 3" key="1">
    <citation type="submission" date="2014-06" db="EMBL/GenBank/DDBJ databases">
        <title>Whole Genome Sequences of Three Symbiotic Endozoicomonas Bacteria.</title>
        <authorList>
            <person name="Neave M.J."/>
            <person name="Apprill A."/>
            <person name="Voolstra C.R."/>
        </authorList>
    </citation>
    <scope>NUCLEOTIDE SEQUENCE [LARGE SCALE GENOMIC DNA]</scope>
    <source>
        <strain evidence="2 3">DSM 25634</strain>
    </source>
</reference>
<organism evidence="2 3">
    <name type="scientific">Endozoicomonas numazuensis</name>
    <dbReference type="NCBI Taxonomy" id="1137799"/>
    <lineage>
        <taxon>Bacteria</taxon>
        <taxon>Pseudomonadati</taxon>
        <taxon>Pseudomonadota</taxon>
        <taxon>Gammaproteobacteria</taxon>
        <taxon>Oceanospirillales</taxon>
        <taxon>Endozoicomonadaceae</taxon>
        <taxon>Endozoicomonas</taxon>
    </lineage>
</organism>
<dbReference type="Pfam" id="PF01553">
    <property type="entry name" value="Acyltransferase"/>
    <property type="match status" value="1"/>
</dbReference>
<dbReference type="SUPFAM" id="SSF69593">
    <property type="entry name" value="Glycerol-3-phosphate (1)-acyltransferase"/>
    <property type="match status" value="1"/>
</dbReference>
<dbReference type="EMBL" id="JOKH01000002">
    <property type="protein sequence ID" value="KEQ18006.1"/>
    <property type="molecule type" value="Genomic_DNA"/>
</dbReference>
<dbReference type="PANTHER" id="PTHR30068">
    <property type="entry name" value="URONATE ISOMERASE"/>
    <property type="match status" value="1"/>
</dbReference>
<gene>
    <name evidence="2" type="ORF">GZ78_10430</name>
</gene>
<protein>
    <recommendedName>
        <fullName evidence="1">Phospholipid/glycerol acyltransferase domain-containing protein</fullName>
    </recommendedName>
</protein>